<accession>A0A542E079</accession>
<evidence type="ECO:0000313" key="6">
    <source>
        <dbReference type="EMBL" id="TQJ08689.1"/>
    </source>
</evidence>
<keyword evidence="7" id="KW-1185">Reference proteome</keyword>
<evidence type="ECO:0000259" key="4">
    <source>
        <dbReference type="Pfam" id="PF00534"/>
    </source>
</evidence>
<dbReference type="PANTHER" id="PTHR45947">
    <property type="entry name" value="SULFOQUINOVOSYL TRANSFERASE SQD2"/>
    <property type="match status" value="1"/>
</dbReference>
<proteinExistence type="predicted"/>
<sequence length="397" mass="42489">MTTSTPLHATTDTSSGRRPRVLHVVQRFFPEMGGTETHVAEVASRLTAAGEFDVTVLATDRSGRLAPREHVPGGYDVLRRRSWPRERDYYLSPGVADVVARGGWDLVHVQGVHTFVPPVAMAAARASRTPYVLTFHSGGHSSPSRTGIRGLQWKALGPLLRSADHLIAVSRFERRHFAEALGISQDRFTVVGNGGALPPPETDVLPMPGRIVSSGRLELYKGHHRAISALPLVQQQVPGATLTILGSGDYEPTLRALARDLGVQDAVEITSLPPADREGMARRLGEASVMAALSTYEAHPVAIMEAVTLGLPVVGLDVAGTGDLVEDGLVRGLPVDAGDEVVADALVRALRDTAAHGGPHRRVEVELPTWETTAAGVTEVYRRVLSRRGVTVPPAAR</sequence>
<dbReference type="CDD" id="cd03801">
    <property type="entry name" value="GT4_PimA-like"/>
    <property type="match status" value="1"/>
</dbReference>
<dbReference type="GO" id="GO:1901137">
    <property type="term" value="P:carbohydrate derivative biosynthetic process"/>
    <property type="evidence" value="ECO:0007669"/>
    <property type="project" value="UniProtKB-ARBA"/>
</dbReference>
<dbReference type="InterPro" id="IPR050194">
    <property type="entry name" value="Glycosyltransferase_grp1"/>
</dbReference>
<evidence type="ECO:0000256" key="3">
    <source>
        <dbReference type="ARBA" id="ARBA00022679"/>
    </source>
</evidence>
<dbReference type="Gene3D" id="3.40.50.2000">
    <property type="entry name" value="Glycogen Phosphorylase B"/>
    <property type="match status" value="2"/>
</dbReference>
<gene>
    <name evidence="6" type="ORF">FB458_1781</name>
</gene>
<organism evidence="6 7">
    <name type="scientific">Lapillicoccus jejuensis</name>
    <dbReference type="NCBI Taxonomy" id="402171"/>
    <lineage>
        <taxon>Bacteria</taxon>
        <taxon>Bacillati</taxon>
        <taxon>Actinomycetota</taxon>
        <taxon>Actinomycetes</taxon>
        <taxon>Micrococcales</taxon>
        <taxon>Intrasporangiaceae</taxon>
        <taxon>Lapillicoccus</taxon>
    </lineage>
</organism>
<protein>
    <recommendedName>
        <fullName evidence="1">D-inositol 3-phosphate glycosyltransferase</fullName>
    </recommendedName>
</protein>
<dbReference type="AlphaFoldDB" id="A0A542E079"/>
<feature type="domain" description="Glycosyltransferase subfamily 4-like N-terminal" evidence="5">
    <location>
        <begin position="32"/>
        <end position="194"/>
    </location>
</feature>
<evidence type="ECO:0000313" key="7">
    <source>
        <dbReference type="Proteomes" id="UP000317893"/>
    </source>
</evidence>
<evidence type="ECO:0000256" key="2">
    <source>
        <dbReference type="ARBA" id="ARBA00022676"/>
    </source>
</evidence>
<dbReference type="SUPFAM" id="SSF53756">
    <property type="entry name" value="UDP-Glycosyltransferase/glycogen phosphorylase"/>
    <property type="match status" value="1"/>
</dbReference>
<dbReference type="Pfam" id="PF00534">
    <property type="entry name" value="Glycos_transf_1"/>
    <property type="match status" value="1"/>
</dbReference>
<dbReference type="Pfam" id="PF13439">
    <property type="entry name" value="Glyco_transf_4"/>
    <property type="match status" value="1"/>
</dbReference>
<comment type="caution">
    <text evidence="6">The sequence shown here is derived from an EMBL/GenBank/DDBJ whole genome shotgun (WGS) entry which is preliminary data.</text>
</comment>
<feature type="domain" description="Glycosyl transferase family 1" evidence="4">
    <location>
        <begin position="210"/>
        <end position="353"/>
    </location>
</feature>
<dbReference type="InterPro" id="IPR001296">
    <property type="entry name" value="Glyco_trans_1"/>
</dbReference>
<dbReference type="GO" id="GO:0016757">
    <property type="term" value="F:glycosyltransferase activity"/>
    <property type="evidence" value="ECO:0007669"/>
    <property type="project" value="UniProtKB-KW"/>
</dbReference>
<dbReference type="InterPro" id="IPR028098">
    <property type="entry name" value="Glyco_trans_4-like_N"/>
</dbReference>
<dbReference type="RefSeq" id="WP_246061527.1">
    <property type="nucleotide sequence ID" value="NZ_BAAAPR010000004.1"/>
</dbReference>
<dbReference type="PANTHER" id="PTHR45947:SF3">
    <property type="entry name" value="SULFOQUINOVOSYL TRANSFERASE SQD2"/>
    <property type="match status" value="1"/>
</dbReference>
<name>A0A542E079_9MICO</name>
<dbReference type="EMBL" id="VFMN01000001">
    <property type="protein sequence ID" value="TQJ08689.1"/>
    <property type="molecule type" value="Genomic_DNA"/>
</dbReference>
<evidence type="ECO:0000256" key="1">
    <source>
        <dbReference type="ARBA" id="ARBA00021292"/>
    </source>
</evidence>
<reference evidence="6 7" key="1">
    <citation type="submission" date="2019-06" db="EMBL/GenBank/DDBJ databases">
        <title>Sequencing the genomes of 1000 actinobacteria strains.</title>
        <authorList>
            <person name="Klenk H.-P."/>
        </authorList>
    </citation>
    <scope>NUCLEOTIDE SEQUENCE [LARGE SCALE GENOMIC DNA]</scope>
    <source>
        <strain evidence="6 7">DSM 18607</strain>
    </source>
</reference>
<keyword evidence="2" id="KW-0328">Glycosyltransferase</keyword>
<evidence type="ECO:0000259" key="5">
    <source>
        <dbReference type="Pfam" id="PF13439"/>
    </source>
</evidence>
<dbReference type="Proteomes" id="UP000317893">
    <property type="component" value="Unassembled WGS sequence"/>
</dbReference>
<keyword evidence="3 6" id="KW-0808">Transferase</keyword>